<dbReference type="SUPFAM" id="SSF46626">
    <property type="entry name" value="Cytochrome c"/>
    <property type="match status" value="1"/>
</dbReference>
<dbReference type="InterPro" id="IPR036909">
    <property type="entry name" value="Cyt_c-like_dom_sf"/>
</dbReference>
<dbReference type="Pfam" id="PF07583">
    <property type="entry name" value="PSCyt2"/>
    <property type="match status" value="1"/>
</dbReference>
<organism evidence="3 4">
    <name type="scientific">Gimesia aquarii</name>
    <dbReference type="NCBI Taxonomy" id="2527964"/>
    <lineage>
        <taxon>Bacteria</taxon>
        <taxon>Pseudomonadati</taxon>
        <taxon>Planctomycetota</taxon>
        <taxon>Planctomycetia</taxon>
        <taxon>Planctomycetales</taxon>
        <taxon>Planctomycetaceae</taxon>
        <taxon>Gimesia</taxon>
    </lineage>
</organism>
<keyword evidence="1" id="KW-0732">Signal</keyword>
<protein>
    <submittedName>
        <fullName evidence="3">Planctomycete cytochrome C</fullName>
    </submittedName>
</protein>
<proteinExistence type="predicted"/>
<dbReference type="KEGG" id="gaw:V144x_41650"/>
<dbReference type="InterPro" id="IPR022655">
    <property type="entry name" value="DUF1553"/>
</dbReference>
<dbReference type="EMBL" id="CP037920">
    <property type="protein sequence ID" value="QDT98658.1"/>
    <property type="molecule type" value="Genomic_DNA"/>
</dbReference>
<dbReference type="Proteomes" id="UP000318704">
    <property type="component" value="Chromosome"/>
</dbReference>
<dbReference type="PANTHER" id="PTHR35889">
    <property type="entry name" value="CYCLOINULO-OLIGOSACCHARIDE FRUCTANOTRANSFERASE-RELATED"/>
    <property type="match status" value="1"/>
</dbReference>
<dbReference type="InterPro" id="IPR011444">
    <property type="entry name" value="DUF1549"/>
</dbReference>
<feature type="domain" description="CBM6" evidence="2">
    <location>
        <begin position="478"/>
        <end position="600"/>
    </location>
</feature>
<dbReference type="GO" id="GO:0030246">
    <property type="term" value="F:carbohydrate binding"/>
    <property type="evidence" value="ECO:0007669"/>
    <property type="project" value="InterPro"/>
</dbReference>
<accession>A0A517W077</accession>
<evidence type="ECO:0000256" key="1">
    <source>
        <dbReference type="SAM" id="SignalP"/>
    </source>
</evidence>
<dbReference type="InterPro" id="IPR005084">
    <property type="entry name" value="CBM6"/>
</dbReference>
<dbReference type="PROSITE" id="PS51175">
    <property type="entry name" value="CBM6"/>
    <property type="match status" value="1"/>
</dbReference>
<dbReference type="AlphaFoldDB" id="A0A517W077"/>
<dbReference type="Gene3D" id="2.60.120.260">
    <property type="entry name" value="Galactose-binding domain-like"/>
    <property type="match status" value="1"/>
</dbReference>
<evidence type="ECO:0000313" key="4">
    <source>
        <dbReference type="Proteomes" id="UP000318704"/>
    </source>
</evidence>
<dbReference type="InterPro" id="IPR008979">
    <property type="entry name" value="Galactose-bd-like_sf"/>
</dbReference>
<gene>
    <name evidence="3" type="ORF">V144x_41650</name>
</gene>
<feature type="chain" id="PRO_5021953073" evidence="1">
    <location>
        <begin position="21"/>
        <end position="1110"/>
    </location>
</feature>
<dbReference type="SUPFAM" id="SSF49785">
    <property type="entry name" value="Galactose-binding domain-like"/>
    <property type="match status" value="1"/>
</dbReference>
<dbReference type="RefSeq" id="WP_197998543.1">
    <property type="nucleotide sequence ID" value="NZ_CP037920.1"/>
</dbReference>
<dbReference type="GO" id="GO:0020037">
    <property type="term" value="F:heme binding"/>
    <property type="evidence" value="ECO:0007669"/>
    <property type="project" value="InterPro"/>
</dbReference>
<dbReference type="Pfam" id="PF07635">
    <property type="entry name" value="PSCyt1"/>
    <property type="match status" value="1"/>
</dbReference>
<dbReference type="PANTHER" id="PTHR35889:SF3">
    <property type="entry name" value="F-BOX DOMAIN-CONTAINING PROTEIN"/>
    <property type="match status" value="1"/>
</dbReference>
<evidence type="ECO:0000259" key="2">
    <source>
        <dbReference type="PROSITE" id="PS51175"/>
    </source>
</evidence>
<dbReference type="GO" id="GO:0009055">
    <property type="term" value="F:electron transfer activity"/>
    <property type="evidence" value="ECO:0007669"/>
    <property type="project" value="InterPro"/>
</dbReference>
<evidence type="ECO:0000313" key="3">
    <source>
        <dbReference type="EMBL" id="QDT98658.1"/>
    </source>
</evidence>
<reference evidence="3 4" key="1">
    <citation type="submission" date="2019-03" db="EMBL/GenBank/DDBJ databases">
        <title>Deep-cultivation of Planctomycetes and their phenomic and genomic characterization uncovers novel biology.</title>
        <authorList>
            <person name="Wiegand S."/>
            <person name="Jogler M."/>
            <person name="Boedeker C."/>
            <person name="Pinto D."/>
            <person name="Vollmers J."/>
            <person name="Rivas-Marin E."/>
            <person name="Kohn T."/>
            <person name="Peeters S.H."/>
            <person name="Heuer A."/>
            <person name="Rast P."/>
            <person name="Oberbeckmann S."/>
            <person name="Bunk B."/>
            <person name="Jeske O."/>
            <person name="Meyerdierks A."/>
            <person name="Storesund J.E."/>
            <person name="Kallscheuer N."/>
            <person name="Luecker S."/>
            <person name="Lage O.M."/>
            <person name="Pohl T."/>
            <person name="Merkel B.J."/>
            <person name="Hornburger P."/>
            <person name="Mueller R.-W."/>
            <person name="Bruemmer F."/>
            <person name="Labrenz M."/>
            <person name="Spormann A.M."/>
            <person name="Op den Camp H."/>
            <person name="Overmann J."/>
            <person name="Amann R."/>
            <person name="Jetten M.S.M."/>
            <person name="Mascher T."/>
            <person name="Medema M.H."/>
            <person name="Devos D.P."/>
            <person name="Kaster A.-K."/>
            <person name="Ovreas L."/>
            <person name="Rohde M."/>
            <person name="Galperin M.Y."/>
            <person name="Jogler C."/>
        </authorList>
    </citation>
    <scope>NUCLEOTIDE SEQUENCE [LARGE SCALE GENOMIC DNA]</scope>
    <source>
        <strain evidence="3 4">V144</strain>
    </source>
</reference>
<dbReference type="Pfam" id="PF07587">
    <property type="entry name" value="PSD1"/>
    <property type="match status" value="1"/>
</dbReference>
<dbReference type="InterPro" id="IPR011429">
    <property type="entry name" value="Cyt_c_Planctomycete-type"/>
</dbReference>
<name>A0A517W077_9PLAN</name>
<feature type="signal peptide" evidence="1">
    <location>
        <begin position="1"/>
        <end position="20"/>
    </location>
</feature>
<sequence length="1110" mass="126712" precursor="true">MNRMLSVAFGFFTVVFAPMALPGAEDTDLKQEAFFEKHIRPLFINRCYDCHSEDSVESGLRVDSLSGLLKGGDRGPAIVIGKPKESFLISAVNHSGQVHMPPKEKLSQKEIRDLTEWVRMGAVWPNSKPIVHTETNQYDGPLFSQKEKEFWSFQSPKRPEIPKVKNRGWAKSPIDFFVLSKLEKKQASPARPADKQTLIRRATFDLIGLPPTREEVEQFLKDDSPDAFAKVIERLLASPRYGERWGRHWLDVARYADSNGLDENLAYANAFRYRDYVIAAFNKDKPFDQFLQEQLAGDILADQTTDESRLEKITATGFLSIGAKMLAEDDETKMQMDIVDEQLDTVSRAFMGLTMGCARCHSHKFDPIPIEDYYSLAGIFKSTKTMENFQVVARWQERILASPSEIKALKQKQKQIADLDSQIQSVVKKADDELLHLARERVSDYLLSGEIKKHADQLLKTTKPIGDDPEAYASHSAIIVEAEDYQTGNVKKSFTGYGEGIGVIYNNGPLPNIAEYEIEVPDSGLYQFEIRYAAQTARPLQLSINDKLVKNNAAGEVTGSWLPKSQQWKMEGVFQFEQGKNKVHLESKTPFPHIDKILISQPRKVPDENKSLIAEVAPPQVKLIDSVTMQWADYLTKDSAGKSSPFFVWNEIIRTGKTPENLSTNYQRFEILNDLPLKQRLTKAAQIYGDLFADVEKEWQAIQKSKAEKETTSLIDVEREAIRKVLYDSKGPFALPADHEKYFVAEIKTVLTKKREAKQDLEKALPKYPTAMAVSEQKPENIKVHLRGSHFTLGKEVPRQFLRIIEGENQTPLDDQQSGRLKLAQWLTSGKHPLTARVMANRIWRWHFGKGLVRTPDNFGKLGERPTHPELLDWLAVQFVENKWSIKSMHRLIMLSSTYQMSTAYHPQLAEIDPENRLLWRMNRRRLEAEAIRDSILAVCGKLDNEMGGSLLNVENRKYVTSTANVDPVVYDTNRRSVYLPIVRSALYEVLQAFDFADPSVLSGDRTHTTVAPQALFMMNSDFMMQHTKDFADEIIHETQLDNSAKINRIYERTFSRPASAKEINQALNYIGQYNQDLQLLKMSEEEKERRTWQSLCRILIASNEFLFVN</sequence>